<dbReference type="Pfam" id="PF08327">
    <property type="entry name" value="AHSA1"/>
    <property type="match status" value="1"/>
</dbReference>
<sequence length="165" mass="18645">MSETPEYILDRTFDAPLALVWKAWTTPDLLARWYGPGVDTIIHRFELQPGGLWLNEMKWGETSDLSRMEFVAVEPEARLEWLHSSADADWNVAPNMMMPDWPRTLRVTITFRAAGDQTKLRLSKVPVDATKAEVACFTQAMSNLSKGWGSGFAILDQVLAEMQAD</sequence>
<feature type="domain" description="Activator of Hsp90 ATPase homologue 1/2-like C-terminal" evidence="2">
    <location>
        <begin position="14"/>
        <end position="159"/>
    </location>
</feature>
<dbReference type="Gene3D" id="3.30.530.20">
    <property type="match status" value="1"/>
</dbReference>
<gene>
    <name evidence="3" type="ORF">ACMU_00265</name>
</gene>
<keyword evidence="4" id="KW-1185">Reference proteome</keyword>
<evidence type="ECO:0000313" key="3">
    <source>
        <dbReference type="EMBL" id="KAJ56959.1"/>
    </source>
</evidence>
<dbReference type="SUPFAM" id="SSF55961">
    <property type="entry name" value="Bet v1-like"/>
    <property type="match status" value="1"/>
</dbReference>
<organism evidence="3 4">
    <name type="scientific">Actibacterium mucosum KCTC 23349</name>
    <dbReference type="NCBI Taxonomy" id="1454373"/>
    <lineage>
        <taxon>Bacteria</taxon>
        <taxon>Pseudomonadati</taxon>
        <taxon>Pseudomonadota</taxon>
        <taxon>Alphaproteobacteria</taxon>
        <taxon>Rhodobacterales</taxon>
        <taxon>Roseobacteraceae</taxon>
        <taxon>Actibacterium</taxon>
    </lineage>
</organism>
<comment type="caution">
    <text evidence="3">The sequence shown here is derived from an EMBL/GenBank/DDBJ whole genome shotgun (WGS) entry which is preliminary data.</text>
</comment>
<protein>
    <submittedName>
        <fullName evidence="3">Type III effector protein</fullName>
    </submittedName>
</protein>
<dbReference type="OrthoDB" id="9805228at2"/>
<accession>A0A037ZLJ8</accession>
<dbReference type="AlphaFoldDB" id="A0A037ZLJ8"/>
<dbReference type="EMBL" id="JFKE01000001">
    <property type="protein sequence ID" value="KAJ56959.1"/>
    <property type="molecule type" value="Genomic_DNA"/>
</dbReference>
<comment type="similarity">
    <text evidence="1">Belongs to the AHA1 family.</text>
</comment>
<evidence type="ECO:0000259" key="2">
    <source>
        <dbReference type="Pfam" id="PF08327"/>
    </source>
</evidence>
<dbReference type="InterPro" id="IPR023393">
    <property type="entry name" value="START-like_dom_sf"/>
</dbReference>
<evidence type="ECO:0000256" key="1">
    <source>
        <dbReference type="ARBA" id="ARBA00006817"/>
    </source>
</evidence>
<reference evidence="3 4" key="1">
    <citation type="submission" date="2014-03" db="EMBL/GenBank/DDBJ databases">
        <title>Draft Genome Sequence of Actibacterium mucosum KCTC 23349, a Marine Alphaproteobacterium with Complex Ionic Requirements Isolated from Mediterranean Seawater at Malvarrosa Beach, Valencia, Spain.</title>
        <authorList>
            <person name="Arahal D.R."/>
            <person name="Shao Z."/>
            <person name="Lai Q."/>
            <person name="Pujalte M.J."/>
        </authorList>
    </citation>
    <scope>NUCLEOTIDE SEQUENCE [LARGE SCALE GENOMIC DNA]</scope>
    <source>
        <strain evidence="3 4">KCTC 23349</strain>
    </source>
</reference>
<name>A0A037ZLJ8_9RHOB</name>
<dbReference type="CDD" id="cd07814">
    <property type="entry name" value="SRPBCC_CalC_Aha1-like"/>
    <property type="match status" value="1"/>
</dbReference>
<dbReference type="RefSeq" id="WP_035255092.1">
    <property type="nucleotide sequence ID" value="NZ_JFKE01000001.1"/>
</dbReference>
<proteinExistence type="inferred from homology"/>
<dbReference type="InterPro" id="IPR013538">
    <property type="entry name" value="ASHA1/2-like_C"/>
</dbReference>
<dbReference type="Proteomes" id="UP000026249">
    <property type="component" value="Unassembled WGS sequence"/>
</dbReference>
<dbReference type="STRING" id="1454373.ACMU_00265"/>
<evidence type="ECO:0000313" key="4">
    <source>
        <dbReference type="Proteomes" id="UP000026249"/>
    </source>
</evidence>